<evidence type="ECO:0000313" key="2">
    <source>
        <dbReference type="EMBL" id="MSB72973.1"/>
    </source>
</evidence>
<dbReference type="OrthoDB" id="5174394at2"/>
<reference evidence="2 4" key="2">
    <citation type="journal article" date="2019" name="Nat. Med.">
        <title>A library of human gut bacterial isolates paired with longitudinal multiomics data enables mechanistic microbiome research.</title>
        <authorList>
            <person name="Poyet M."/>
            <person name="Groussin M."/>
            <person name="Gibbons S.M."/>
            <person name="Avila-Pacheco J."/>
            <person name="Jiang X."/>
            <person name="Kearney S.M."/>
            <person name="Perrotta A.R."/>
            <person name="Berdy B."/>
            <person name="Zhao S."/>
            <person name="Lieberman T.D."/>
            <person name="Swanson P.K."/>
            <person name="Smith M."/>
            <person name="Roesemann S."/>
            <person name="Alexander J.E."/>
            <person name="Rich S.A."/>
            <person name="Livny J."/>
            <person name="Vlamakis H."/>
            <person name="Clish C."/>
            <person name="Bullock K."/>
            <person name="Deik A."/>
            <person name="Scott J."/>
            <person name="Pierce K.A."/>
            <person name="Xavier R.J."/>
            <person name="Alm E.J."/>
        </authorList>
    </citation>
    <scope>NUCLEOTIDE SEQUENCE [LARGE SCALE GENOMIC DNA]</scope>
    <source>
        <strain evidence="2 4">BIOML-A20</strain>
    </source>
</reference>
<name>A0A173R6J7_PARDI</name>
<reference evidence="1 3" key="1">
    <citation type="submission" date="2015-09" db="EMBL/GenBank/DDBJ databases">
        <authorList>
            <consortium name="Pathogen Informatics"/>
        </authorList>
    </citation>
    <scope>NUCLEOTIDE SEQUENCE [LARGE SCALE GENOMIC DNA]</scope>
    <source>
        <strain evidence="1 3">2789STDY5608872</strain>
    </source>
</reference>
<sequence length="425" mass="49477">MNKLESTIYNLVRKNPALKQFVRNMYQGIFDLLPRKKEYFASPYQYREGFFFGFHDVTPFSFDETKLLANQNRLDLRMPLPSDGLDVGYFDLEQGTIKDFHRVDTSYAWNYHKGCRLQWLDKNRMIYNTAIANRLVSKIHDLSTGEYQVIDCPIDAVYQDEQRSLASSFSYERLERCMPGYGYPYRDGGKLDDPAPKDSGLFLVDLKENTSELLISLSELAQMEDESYRQGYMHFVTHSEFSKDGRYLSFLYRKIPIDGDYMRRHTKIMVYDLRDRRLITLPTQESGSHYVWNNRNQLIASCIINGNSCHVLYDMKDVDHYQIIAGDVLNSDGHQSFISDTSFVADTYPDKYRMAKIYKADINTQSADLLLSIYSPKEFQTKDFKCHIACDLHPRVSPSGKYLCFDSPRTGKRGLYIMPLLVPAM</sequence>
<dbReference type="Proteomes" id="UP000095591">
    <property type="component" value="Unassembled WGS sequence"/>
</dbReference>
<dbReference type="EMBL" id="WKMO01000004">
    <property type="protein sequence ID" value="MSB72973.1"/>
    <property type="molecule type" value="Genomic_DNA"/>
</dbReference>
<dbReference type="Proteomes" id="UP000441609">
    <property type="component" value="Unassembled WGS sequence"/>
</dbReference>
<dbReference type="EMBL" id="CYXP01000001">
    <property type="protein sequence ID" value="CUM73427.1"/>
    <property type="molecule type" value="Genomic_DNA"/>
</dbReference>
<evidence type="ECO:0000313" key="4">
    <source>
        <dbReference type="Proteomes" id="UP000441609"/>
    </source>
</evidence>
<gene>
    <name evidence="1" type="ORF">ERS852429_00280</name>
    <name evidence="2" type="ORF">GKD70_06630</name>
</gene>
<accession>A0A173R6J7</accession>
<dbReference type="AlphaFoldDB" id="A0A173R6J7"/>
<dbReference type="RefSeq" id="WP_005857334.1">
    <property type="nucleotide sequence ID" value="NZ_BQOC01000001.1"/>
</dbReference>
<organism evidence="1 3">
    <name type="scientific">Parabacteroides distasonis</name>
    <dbReference type="NCBI Taxonomy" id="823"/>
    <lineage>
        <taxon>Bacteria</taxon>
        <taxon>Pseudomonadati</taxon>
        <taxon>Bacteroidota</taxon>
        <taxon>Bacteroidia</taxon>
        <taxon>Bacteroidales</taxon>
        <taxon>Tannerellaceae</taxon>
        <taxon>Parabacteroides</taxon>
    </lineage>
</organism>
<proteinExistence type="predicted"/>
<dbReference type="SUPFAM" id="SSF82171">
    <property type="entry name" value="DPP6 N-terminal domain-like"/>
    <property type="match status" value="1"/>
</dbReference>
<protein>
    <recommendedName>
        <fullName evidence="5">Translocation protein TolB</fullName>
    </recommendedName>
</protein>
<evidence type="ECO:0008006" key="5">
    <source>
        <dbReference type="Google" id="ProtNLM"/>
    </source>
</evidence>
<evidence type="ECO:0000313" key="3">
    <source>
        <dbReference type="Proteomes" id="UP000095591"/>
    </source>
</evidence>
<evidence type="ECO:0000313" key="1">
    <source>
        <dbReference type="EMBL" id="CUM73427.1"/>
    </source>
</evidence>